<dbReference type="NCBIfam" id="TIGR01120">
    <property type="entry name" value="rpiB"/>
    <property type="match status" value="1"/>
</dbReference>
<feature type="binding site" evidence="4">
    <location>
        <position position="110"/>
    </location>
    <ligand>
        <name>D-ribulose 5-phosphate</name>
        <dbReference type="ChEBI" id="CHEBI:58121"/>
    </ligand>
</feature>
<feature type="active site" description="Proton donor" evidence="3">
    <location>
        <position position="99"/>
    </location>
</feature>
<dbReference type="Pfam" id="PF02502">
    <property type="entry name" value="LacAB_rpiB"/>
    <property type="match status" value="1"/>
</dbReference>
<dbReference type="AlphaFoldDB" id="H5SHK2"/>
<dbReference type="GO" id="GO:0004751">
    <property type="term" value="F:ribose-5-phosphate isomerase activity"/>
    <property type="evidence" value="ECO:0007669"/>
    <property type="project" value="TreeGrafter"/>
</dbReference>
<keyword evidence="2 5" id="KW-0413">Isomerase</keyword>
<accession>H5SHK2</accession>
<feature type="binding site" evidence="4">
    <location>
        <begin position="67"/>
        <end position="71"/>
    </location>
    <ligand>
        <name>D-ribulose 5-phosphate</name>
        <dbReference type="ChEBI" id="CHEBI:58121"/>
    </ligand>
</feature>
<name>H5SHK2_9BACT</name>
<feature type="active site" description="Proton acceptor" evidence="3">
    <location>
        <position position="66"/>
    </location>
</feature>
<dbReference type="PIRSF" id="PIRSF005384">
    <property type="entry name" value="RpiB_LacA_B"/>
    <property type="match status" value="1"/>
</dbReference>
<organism evidence="5">
    <name type="scientific">uncultured Bacteroidota bacterium</name>
    <dbReference type="NCBI Taxonomy" id="152509"/>
    <lineage>
        <taxon>Bacteria</taxon>
        <taxon>Pseudomonadati</taxon>
        <taxon>Bacteroidota</taxon>
        <taxon>environmental samples</taxon>
    </lineage>
</organism>
<evidence type="ECO:0000256" key="3">
    <source>
        <dbReference type="PIRSR" id="PIRSR005384-1"/>
    </source>
</evidence>
<dbReference type="PANTHER" id="PTHR30345">
    <property type="entry name" value="RIBOSE-5-PHOSPHATE ISOMERASE B"/>
    <property type="match status" value="1"/>
</dbReference>
<dbReference type="GO" id="GO:0009052">
    <property type="term" value="P:pentose-phosphate shunt, non-oxidative branch"/>
    <property type="evidence" value="ECO:0007669"/>
    <property type="project" value="TreeGrafter"/>
</dbReference>
<dbReference type="PANTHER" id="PTHR30345:SF0">
    <property type="entry name" value="DNA DAMAGE-REPAIR_TOLERATION PROTEIN DRT102"/>
    <property type="match status" value="1"/>
</dbReference>
<feature type="binding site" evidence="4">
    <location>
        <begin position="9"/>
        <end position="10"/>
    </location>
    <ligand>
        <name>D-ribulose 5-phosphate</name>
        <dbReference type="ChEBI" id="CHEBI:58121"/>
    </ligand>
</feature>
<dbReference type="NCBIfam" id="NF004051">
    <property type="entry name" value="PRK05571.1"/>
    <property type="match status" value="1"/>
</dbReference>
<protein>
    <submittedName>
        <fullName evidence="5">Ribose 5-phosphate isomerase B</fullName>
    </submittedName>
</protein>
<dbReference type="InterPro" id="IPR004785">
    <property type="entry name" value="RpiB"/>
</dbReference>
<evidence type="ECO:0000256" key="4">
    <source>
        <dbReference type="PIRSR" id="PIRSR005384-2"/>
    </source>
</evidence>
<dbReference type="InterPro" id="IPR003500">
    <property type="entry name" value="RpiB_LacA_LacB"/>
</dbReference>
<feature type="binding site" evidence="4">
    <location>
        <position position="137"/>
    </location>
    <ligand>
        <name>D-ribulose 5-phosphate</name>
        <dbReference type="ChEBI" id="CHEBI:58121"/>
    </ligand>
</feature>
<evidence type="ECO:0000256" key="2">
    <source>
        <dbReference type="ARBA" id="ARBA00023235"/>
    </source>
</evidence>
<comment type="similarity">
    <text evidence="1">Belongs to the LacAB/RpiB family.</text>
</comment>
<dbReference type="GO" id="GO:0019316">
    <property type="term" value="P:D-allose catabolic process"/>
    <property type="evidence" value="ECO:0007669"/>
    <property type="project" value="TreeGrafter"/>
</dbReference>
<reference evidence="5" key="2">
    <citation type="journal article" date="2012" name="PLoS ONE">
        <title>A Deeply Branching Thermophilic Bacterium with an Ancient Acetyl-CoA Pathway Dominates a Subsurface Ecosystem.</title>
        <authorList>
            <person name="Takami H."/>
            <person name="Noguchi H."/>
            <person name="Takaki Y."/>
            <person name="Uchiyama I."/>
            <person name="Toyoda A."/>
            <person name="Nishi S."/>
            <person name="Chee G.-J."/>
            <person name="Arai W."/>
            <person name="Nunoura T."/>
            <person name="Itoh T."/>
            <person name="Hattori M."/>
            <person name="Takai K."/>
        </authorList>
    </citation>
    <scope>NUCLEOTIDE SEQUENCE</scope>
</reference>
<dbReference type="EMBL" id="AP011722">
    <property type="protein sequence ID" value="BAL55638.1"/>
    <property type="molecule type" value="Genomic_DNA"/>
</dbReference>
<gene>
    <name evidence="5" type="ORF">HGMM_F29C06C21</name>
</gene>
<evidence type="ECO:0000256" key="1">
    <source>
        <dbReference type="ARBA" id="ARBA00008754"/>
    </source>
</evidence>
<feature type="binding site" evidence="4">
    <location>
        <position position="100"/>
    </location>
    <ligand>
        <name>D-ribulose 5-phosphate</name>
        <dbReference type="ChEBI" id="CHEBI:58121"/>
    </ligand>
</feature>
<evidence type="ECO:0000313" key="5">
    <source>
        <dbReference type="EMBL" id="BAL55638.1"/>
    </source>
</evidence>
<dbReference type="InterPro" id="IPR036569">
    <property type="entry name" value="RpiB_LacA_LacB_sf"/>
</dbReference>
<reference evidence="5" key="1">
    <citation type="journal article" date="2005" name="Environ. Microbiol.">
        <title>Genetic and functional properties of uncultivated thermophilic crenarchaeotes from a subsurface gold mine as revealed by analysis of genome fragments.</title>
        <authorList>
            <person name="Nunoura T."/>
            <person name="Hirayama H."/>
            <person name="Takami H."/>
            <person name="Oida H."/>
            <person name="Nishi S."/>
            <person name="Shimamura S."/>
            <person name="Suzuki Y."/>
            <person name="Inagaki F."/>
            <person name="Takai K."/>
            <person name="Nealson K.H."/>
            <person name="Horikoshi K."/>
        </authorList>
    </citation>
    <scope>NUCLEOTIDE SEQUENCE</scope>
</reference>
<proteinExistence type="inferred from homology"/>
<feature type="binding site" evidence="4">
    <location>
        <position position="133"/>
    </location>
    <ligand>
        <name>D-ribulose 5-phosphate</name>
        <dbReference type="ChEBI" id="CHEBI:58121"/>
    </ligand>
</feature>
<dbReference type="Gene3D" id="3.40.1400.10">
    <property type="entry name" value="Sugar-phosphate isomerase, RpiB/LacA/LacB"/>
    <property type="match status" value="1"/>
</dbReference>
<sequence>MIRIALGADHAGYAAKAALADHLCAAGFQVHDMGTFSNDAVDYPDFAVAVARAVASSEDDLGILLCGSGIGVSIVANKVTGIRAANCCSPEMARLARQHNNANVLCLGARLHTIEELIAIADAFLQATFEGGRHERRVEKIHQLTGR</sequence>
<dbReference type="SUPFAM" id="SSF89623">
    <property type="entry name" value="Ribose/Galactose isomerase RpiB/AlsB"/>
    <property type="match status" value="1"/>
</dbReference>
<dbReference type="NCBIfam" id="TIGR00689">
    <property type="entry name" value="rpiB_lacA_lacB"/>
    <property type="match status" value="1"/>
</dbReference>